<accession>A0ABS6K6K3</accession>
<sequence length="230" mass="26244">MYFSFSFKPYLAIIGDLKHSRDISDRYVVQEKLNKVLGEINESYSRDLSSKFTITLGDEFQGLLNCGVNTMRIISDIERRMYPVKIRFGFGIGIGSITTDINTEMAIGADGPGYYKAREAIEYLRIIEKRNSTQAADIRFGADGDNQGIVTMLNTILTLLTVIKESWSDRQREVIEDILEHQDSQTNTAKRLHIRQPTVQRILANGNYYAYREALDTLEKALEEITQDVL</sequence>
<dbReference type="InterPro" id="IPR032580">
    <property type="entry name" value="SatD"/>
</dbReference>
<comment type="caution">
    <text evidence="1">The sequence shown here is derived from an EMBL/GenBank/DDBJ whole genome shotgun (WGS) entry which is preliminary data.</text>
</comment>
<dbReference type="Proteomes" id="UP001314681">
    <property type="component" value="Unassembled WGS sequence"/>
</dbReference>
<dbReference type="Pfam" id="PF16264">
    <property type="entry name" value="SatD"/>
    <property type="match status" value="1"/>
</dbReference>
<dbReference type="EMBL" id="JAHQCX010000005">
    <property type="protein sequence ID" value="MBU9726137.1"/>
    <property type="molecule type" value="Genomic_DNA"/>
</dbReference>
<evidence type="ECO:0000313" key="1">
    <source>
        <dbReference type="EMBL" id="MBU9726137.1"/>
    </source>
</evidence>
<dbReference type="RefSeq" id="WP_158351048.1">
    <property type="nucleotide sequence ID" value="NZ_JAHQCX010000005.1"/>
</dbReference>
<protein>
    <submittedName>
        <fullName evidence="1">SatD family protein</fullName>
    </submittedName>
</protein>
<proteinExistence type="predicted"/>
<name>A0ABS6K6K3_9FIRM</name>
<evidence type="ECO:0000313" key="2">
    <source>
        <dbReference type="Proteomes" id="UP001314681"/>
    </source>
</evidence>
<organism evidence="1 2">
    <name type="scientific">Diplocloster modestus</name>
    <dbReference type="NCBI Taxonomy" id="2850322"/>
    <lineage>
        <taxon>Bacteria</taxon>
        <taxon>Bacillati</taxon>
        <taxon>Bacillota</taxon>
        <taxon>Clostridia</taxon>
        <taxon>Lachnospirales</taxon>
        <taxon>Lachnospiraceae</taxon>
        <taxon>Diplocloster</taxon>
    </lineage>
</organism>
<gene>
    <name evidence="1" type="ORF">KTH90_08930</name>
</gene>
<reference evidence="1 2" key="1">
    <citation type="submission" date="2021-06" db="EMBL/GenBank/DDBJ databases">
        <title>Description of novel taxa of the family Lachnospiraceae.</title>
        <authorList>
            <person name="Chaplin A.V."/>
            <person name="Sokolova S.R."/>
            <person name="Pikina A.P."/>
            <person name="Korzhanova M."/>
            <person name="Belova V."/>
            <person name="Korostin D."/>
            <person name="Efimov B.A."/>
        </authorList>
    </citation>
    <scope>NUCLEOTIDE SEQUENCE [LARGE SCALE GENOMIC DNA]</scope>
    <source>
        <strain evidence="1 2">ASD4241</strain>
    </source>
</reference>
<keyword evidence="2" id="KW-1185">Reference proteome</keyword>